<dbReference type="InterPro" id="IPR028090">
    <property type="entry name" value="JAB_dom_prok"/>
</dbReference>
<name>A0A4Y8IIP3_9BACI</name>
<dbReference type="Gene3D" id="3.40.140.10">
    <property type="entry name" value="Cytidine Deaminase, domain 2"/>
    <property type="match status" value="1"/>
</dbReference>
<dbReference type="GO" id="GO:0008235">
    <property type="term" value="F:metalloexopeptidase activity"/>
    <property type="evidence" value="ECO:0007669"/>
    <property type="project" value="TreeGrafter"/>
</dbReference>
<dbReference type="Pfam" id="PF14464">
    <property type="entry name" value="Prok-JAB"/>
    <property type="match status" value="1"/>
</dbReference>
<dbReference type="PANTHER" id="PTHR34858">
    <property type="entry name" value="CYSO-CYSTEINE PEPTIDASE"/>
    <property type="match status" value="1"/>
</dbReference>
<evidence type="ECO:0000259" key="6">
    <source>
        <dbReference type="SMART" id="SM00232"/>
    </source>
</evidence>
<keyword evidence="4" id="KW-0862">Zinc</keyword>
<evidence type="ECO:0000256" key="2">
    <source>
        <dbReference type="ARBA" id="ARBA00022723"/>
    </source>
</evidence>
<comment type="caution">
    <text evidence="7">The sequence shown here is derived from an EMBL/GenBank/DDBJ whole genome shotgun (WGS) entry which is preliminary data.</text>
</comment>
<dbReference type="PANTHER" id="PTHR34858:SF1">
    <property type="entry name" value="CYSO-CYSTEINE PEPTIDASE"/>
    <property type="match status" value="1"/>
</dbReference>
<evidence type="ECO:0000256" key="4">
    <source>
        <dbReference type="ARBA" id="ARBA00022833"/>
    </source>
</evidence>
<dbReference type="InterPro" id="IPR051929">
    <property type="entry name" value="VirAsm_ModProt"/>
</dbReference>
<keyword evidence="1" id="KW-0645">Protease</keyword>
<keyword evidence="3" id="KW-0378">Hydrolase</keyword>
<dbReference type="GO" id="GO:0008270">
    <property type="term" value="F:zinc ion binding"/>
    <property type="evidence" value="ECO:0007669"/>
    <property type="project" value="TreeGrafter"/>
</dbReference>
<keyword evidence="8" id="KW-1185">Reference proteome</keyword>
<keyword evidence="2" id="KW-0479">Metal-binding</keyword>
<feature type="domain" description="JAB1/MPN/MOV34 metalloenzyme" evidence="6">
    <location>
        <begin position="4"/>
        <end position="135"/>
    </location>
</feature>
<evidence type="ECO:0000256" key="5">
    <source>
        <dbReference type="ARBA" id="ARBA00023049"/>
    </source>
</evidence>
<dbReference type="SUPFAM" id="SSF102712">
    <property type="entry name" value="JAB1/MPN domain"/>
    <property type="match status" value="1"/>
</dbReference>
<evidence type="ECO:0000313" key="7">
    <source>
        <dbReference type="EMBL" id="TFB15105.1"/>
    </source>
</evidence>
<dbReference type="Proteomes" id="UP000297975">
    <property type="component" value="Unassembled WGS sequence"/>
</dbReference>
<reference evidence="7 8" key="1">
    <citation type="submission" date="2019-03" db="EMBL/GenBank/DDBJ databases">
        <authorList>
            <person name="He R.-H."/>
        </authorList>
    </citation>
    <scope>NUCLEOTIDE SEQUENCE [LARGE SCALE GENOMIC DNA]</scope>
    <source>
        <strain evidence="8">SH 714</strain>
    </source>
</reference>
<evidence type="ECO:0000256" key="1">
    <source>
        <dbReference type="ARBA" id="ARBA00022670"/>
    </source>
</evidence>
<sequence>MKSEIILPQICYDEIINQLDSNLPYEACGFLSGNCNQIKTVWPLINQLQSSNRFFVDKKVVNMTLEQINIKQEKLIATYHSHPTTLPTPSYSDLKNHMSKDILMMIVSFKYQDPIMKLFNIDKNNYFECLFRIKT</sequence>
<organism evidence="7 8">
    <name type="scientific">Filobacillus milosensis</name>
    <dbReference type="NCBI Taxonomy" id="94137"/>
    <lineage>
        <taxon>Bacteria</taxon>
        <taxon>Bacillati</taxon>
        <taxon>Bacillota</taxon>
        <taxon>Bacilli</taxon>
        <taxon>Bacillales</taxon>
        <taxon>Bacillaceae</taxon>
        <taxon>Filobacillus</taxon>
    </lineage>
</organism>
<dbReference type="SMART" id="SM00232">
    <property type="entry name" value="JAB_MPN"/>
    <property type="match status" value="1"/>
</dbReference>
<protein>
    <recommendedName>
        <fullName evidence="6">JAB1/MPN/MOV34 metalloenzyme domain-containing protein</fullName>
    </recommendedName>
</protein>
<proteinExistence type="predicted"/>
<evidence type="ECO:0000256" key="3">
    <source>
        <dbReference type="ARBA" id="ARBA00022801"/>
    </source>
</evidence>
<accession>A0A4Y8IIP3</accession>
<dbReference type="AlphaFoldDB" id="A0A4Y8IIP3"/>
<keyword evidence="5" id="KW-0482">Metalloprotease</keyword>
<evidence type="ECO:0000313" key="8">
    <source>
        <dbReference type="Proteomes" id="UP000297975"/>
    </source>
</evidence>
<dbReference type="InterPro" id="IPR000555">
    <property type="entry name" value="JAMM/MPN+_dom"/>
</dbReference>
<dbReference type="EMBL" id="SOPW01000014">
    <property type="protein sequence ID" value="TFB15105.1"/>
    <property type="molecule type" value="Genomic_DNA"/>
</dbReference>
<dbReference type="GO" id="GO:0006508">
    <property type="term" value="P:proteolysis"/>
    <property type="evidence" value="ECO:0007669"/>
    <property type="project" value="UniProtKB-KW"/>
</dbReference>
<dbReference type="OrthoDB" id="9802958at2"/>
<dbReference type="RefSeq" id="WP_134340848.1">
    <property type="nucleotide sequence ID" value="NZ_SOPW01000014.1"/>
</dbReference>
<gene>
    <name evidence="7" type="ORF">E3U55_12700</name>
</gene>